<dbReference type="EMBL" id="CAACVI010000004">
    <property type="protein sequence ID" value="VEN73120.1"/>
    <property type="molecule type" value="Genomic_DNA"/>
</dbReference>
<gene>
    <name evidence="1" type="ORF">EPICR_120015</name>
</gene>
<name>A0A484HHJ0_9BACT</name>
<accession>A0A484HHJ0</accession>
<evidence type="ECO:0000313" key="1">
    <source>
        <dbReference type="EMBL" id="VEN73120.1"/>
    </source>
</evidence>
<proteinExistence type="predicted"/>
<organism evidence="1">
    <name type="scientific">uncultured Desulfobacteraceae bacterium</name>
    <dbReference type="NCBI Taxonomy" id="218296"/>
    <lineage>
        <taxon>Bacteria</taxon>
        <taxon>Pseudomonadati</taxon>
        <taxon>Thermodesulfobacteriota</taxon>
        <taxon>Desulfobacteria</taxon>
        <taxon>Desulfobacterales</taxon>
        <taxon>Desulfobacteraceae</taxon>
        <taxon>environmental samples</taxon>
    </lineage>
</organism>
<dbReference type="AlphaFoldDB" id="A0A484HHJ0"/>
<reference evidence="1" key="1">
    <citation type="submission" date="2019-01" db="EMBL/GenBank/DDBJ databases">
        <authorList>
            <consortium name="Genoscope - CEA"/>
            <person name="William W."/>
        </authorList>
    </citation>
    <scope>NUCLEOTIDE SEQUENCE</scope>
    <source>
        <strain evidence="1">CR-1</strain>
    </source>
</reference>
<protein>
    <submittedName>
        <fullName evidence="1">Uncharacterized protein</fullName>
    </submittedName>
</protein>
<sequence>MIARNRLKTEIDQLDDRHVELLYRIVRRLSHASGNTRFMEKESEIEKIFQQIADDGGLGIEAPVSDSSCFALIRSNR</sequence>